<evidence type="ECO:0000256" key="2">
    <source>
        <dbReference type="ARBA" id="ARBA00004173"/>
    </source>
</evidence>
<reference evidence="12" key="1">
    <citation type="submission" date="2018-04" db="EMBL/GenBank/DDBJ databases">
        <title>Whole genome sequencing of Hypsizygus marmoreus.</title>
        <authorList>
            <person name="Choi I.-G."/>
            <person name="Min B."/>
            <person name="Kim J.-G."/>
            <person name="Kim S."/>
            <person name="Oh Y.-L."/>
            <person name="Kong W.-S."/>
            <person name="Park H."/>
            <person name="Jeong J."/>
            <person name="Song E.-S."/>
        </authorList>
    </citation>
    <scope>NUCLEOTIDE SEQUENCE [LARGE SCALE GENOMIC DNA]</scope>
    <source>
        <strain evidence="12">51987-8</strain>
    </source>
</reference>
<feature type="active site" description="Proton acceptor" evidence="9">
    <location>
        <position position="163"/>
    </location>
</feature>
<dbReference type="SUPFAM" id="SSF52467">
    <property type="entry name" value="DHS-like NAD/FAD-binding domain"/>
    <property type="match status" value="1"/>
</dbReference>
<dbReference type="FunCoup" id="A0A369IXY0">
    <property type="interactions" value="237"/>
</dbReference>
<dbReference type="InterPro" id="IPR003000">
    <property type="entry name" value="Sirtuin"/>
</dbReference>
<keyword evidence="7" id="KW-0520">NAD</keyword>
<keyword evidence="5 9" id="KW-0479">Metal-binding</keyword>
<accession>A0A369IXY0</accession>
<dbReference type="OrthoDB" id="420264at2759"/>
<dbReference type="InterPro" id="IPR029035">
    <property type="entry name" value="DHS-like_NAD/FAD-binding_dom"/>
</dbReference>
<evidence type="ECO:0000256" key="6">
    <source>
        <dbReference type="ARBA" id="ARBA00022833"/>
    </source>
</evidence>
<dbReference type="Proteomes" id="UP000076154">
    <property type="component" value="Unassembled WGS sequence"/>
</dbReference>
<feature type="binding site" evidence="9">
    <location>
        <position position="213"/>
    </location>
    <ligand>
        <name>Zn(2+)</name>
        <dbReference type="ChEBI" id="CHEBI:29105"/>
    </ligand>
</feature>
<feature type="binding site" evidence="9">
    <location>
        <position position="208"/>
    </location>
    <ligand>
        <name>Zn(2+)</name>
        <dbReference type="ChEBI" id="CHEBI:29105"/>
    </ligand>
</feature>
<dbReference type="GO" id="GO:0005634">
    <property type="term" value="C:nucleus"/>
    <property type="evidence" value="ECO:0007669"/>
    <property type="project" value="TreeGrafter"/>
</dbReference>
<proteinExistence type="inferred from homology"/>
<dbReference type="InParanoid" id="A0A369IXY0"/>
<feature type="compositionally biased region" description="Polar residues" evidence="10">
    <location>
        <begin position="492"/>
        <end position="505"/>
    </location>
</feature>
<keyword evidence="13" id="KW-1185">Reference proteome</keyword>
<feature type="region of interest" description="Disordered" evidence="10">
    <location>
        <begin position="320"/>
        <end position="341"/>
    </location>
</feature>
<dbReference type="GO" id="GO:0070403">
    <property type="term" value="F:NAD+ binding"/>
    <property type="evidence" value="ECO:0007669"/>
    <property type="project" value="InterPro"/>
</dbReference>
<dbReference type="InterPro" id="IPR026590">
    <property type="entry name" value="Ssirtuin_cat_dom"/>
</dbReference>
<keyword evidence="6 9" id="KW-0862">Zinc</keyword>
<dbReference type="CDD" id="cd01408">
    <property type="entry name" value="SIRT1"/>
    <property type="match status" value="1"/>
</dbReference>
<dbReference type="Gene3D" id="3.30.1600.10">
    <property type="entry name" value="SIR2/SIRT2 'Small Domain"/>
    <property type="match status" value="1"/>
</dbReference>
<evidence type="ECO:0000256" key="7">
    <source>
        <dbReference type="ARBA" id="ARBA00023027"/>
    </source>
</evidence>
<dbReference type="STRING" id="39966.A0A369IXY0"/>
<dbReference type="GO" id="GO:0017136">
    <property type="term" value="F:histone deacetylase activity, NAD-dependent"/>
    <property type="evidence" value="ECO:0007669"/>
    <property type="project" value="TreeGrafter"/>
</dbReference>
<sequence length="505" mass="56734">MGNNPKMKSPARQAKEATETPKEAQAPTSKKPESKRSQDIRKLAKYISSGKCKKVVLMLGAGVSTSAGIPDFRSPKTGLYSNLQRLNLPYPEAVFEINFFRRNPVPFYTLASELYPGSFRPTLTHSFVKLLASRQLLHVCFTQNIDTLERRAGVPPEKIVEAHGSFATQRCVDCGTPFPDEEMKKIVLGDRLEGNGNGNGKEMKIPRCLRKGCGGLVKPDIVFFGEALPDRFIEHIPTVGDSDLLLIIGTSLTVYPFASLAEMADRRRCQRVLINIDRVGDLGRRPSDTVLLGECDEIVRELCEELGWGEELERVWEETAMEGKEEERKPAEEEAEEARRAEALEKEVERITEAIEKRLKLEKEEEEALAKRVEEAIQRRPQVEEERKEEEEEEEAALEREVERITEAIQKRLELQEEGKLIVTEVPGDLEDGREVEVRESKEVEEVTDAFGEQLKLEDNKPVETTPALASESEPHDLVPKGEINAEMESGIVQNQASKSSGGKL</sequence>
<feature type="region of interest" description="Disordered" evidence="10">
    <location>
        <begin position="380"/>
        <end position="400"/>
    </location>
</feature>
<evidence type="ECO:0000256" key="5">
    <source>
        <dbReference type="ARBA" id="ARBA00022723"/>
    </source>
</evidence>
<comment type="subcellular location">
    <subcellularLocation>
        <location evidence="2">Mitochondrion</location>
    </subcellularLocation>
</comment>
<dbReference type="Gene3D" id="3.40.50.1220">
    <property type="entry name" value="TPP-binding domain"/>
    <property type="match status" value="1"/>
</dbReference>
<feature type="binding site" evidence="9">
    <location>
        <position position="174"/>
    </location>
    <ligand>
        <name>Zn(2+)</name>
        <dbReference type="ChEBI" id="CHEBI:29105"/>
    </ligand>
</feature>
<feature type="domain" description="Deacetylase sirtuin-type" evidence="11">
    <location>
        <begin position="33"/>
        <end position="309"/>
    </location>
</feature>
<dbReference type="InterPro" id="IPR050134">
    <property type="entry name" value="NAD-dep_sirtuin_deacylases"/>
</dbReference>
<feature type="compositionally biased region" description="Basic and acidic residues" evidence="10">
    <location>
        <begin position="13"/>
        <end position="22"/>
    </location>
</feature>
<dbReference type="Pfam" id="PF02146">
    <property type="entry name" value="SIR2"/>
    <property type="match status" value="1"/>
</dbReference>
<feature type="binding site" evidence="9">
    <location>
        <position position="171"/>
    </location>
    <ligand>
        <name>Zn(2+)</name>
        <dbReference type="ChEBI" id="CHEBI:29105"/>
    </ligand>
</feature>
<dbReference type="GO" id="GO:0005739">
    <property type="term" value="C:mitochondrion"/>
    <property type="evidence" value="ECO:0007669"/>
    <property type="project" value="UniProtKB-SubCell"/>
</dbReference>
<dbReference type="PANTHER" id="PTHR11085">
    <property type="entry name" value="NAD-DEPENDENT PROTEIN DEACYLASE SIRTUIN-5, MITOCHONDRIAL-RELATED"/>
    <property type="match status" value="1"/>
</dbReference>
<keyword evidence="4" id="KW-0808">Transferase</keyword>
<evidence type="ECO:0000256" key="8">
    <source>
        <dbReference type="ARBA" id="ARBA00023128"/>
    </source>
</evidence>
<evidence type="ECO:0000256" key="10">
    <source>
        <dbReference type="SAM" id="MobiDB-lite"/>
    </source>
</evidence>
<organism evidence="12 13">
    <name type="scientific">Hypsizygus marmoreus</name>
    <name type="common">White beech mushroom</name>
    <name type="synonym">Agaricus marmoreus</name>
    <dbReference type="NCBI Taxonomy" id="39966"/>
    <lineage>
        <taxon>Eukaryota</taxon>
        <taxon>Fungi</taxon>
        <taxon>Dikarya</taxon>
        <taxon>Basidiomycota</taxon>
        <taxon>Agaricomycotina</taxon>
        <taxon>Agaricomycetes</taxon>
        <taxon>Agaricomycetidae</taxon>
        <taxon>Agaricales</taxon>
        <taxon>Tricholomatineae</taxon>
        <taxon>Lyophyllaceae</taxon>
        <taxon>Hypsizygus</taxon>
    </lineage>
</organism>
<dbReference type="GO" id="GO:0046872">
    <property type="term" value="F:metal ion binding"/>
    <property type="evidence" value="ECO:0007669"/>
    <property type="project" value="UniProtKB-KW"/>
</dbReference>
<feature type="compositionally biased region" description="Basic and acidic residues" evidence="10">
    <location>
        <begin position="30"/>
        <end position="39"/>
    </location>
</feature>
<feature type="compositionally biased region" description="Acidic residues" evidence="10">
    <location>
        <begin position="387"/>
        <end position="396"/>
    </location>
</feature>
<dbReference type="PROSITE" id="PS50305">
    <property type="entry name" value="SIRTUIN"/>
    <property type="match status" value="1"/>
</dbReference>
<dbReference type="InterPro" id="IPR026591">
    <property type="entry name" value="Sirtuin_cat_small_dom_sf"/>
</dbReference>
<evidence type="ECO:0000313" key="13">
    <source>
        <dbReference type="Proteomes" id="UP000076154"/>
    </source>
</evidence>
<dbReference type="EMBL" id="LUEZ02000096">
    <property type="protein sequence ID" value="RDB14568.1"/>
    <property type="molecule type" value="Genomic_DNA"/>
</dbReference>
<keyword evidence="8" id="KW-0496">Mitochondrion</keyword>
<evidence type="ECO:0000313" key="12">
    <source>
        <dbReference type="EMBL" id="RDB14568.1"/>
    </source>
</evidence>
<evidence type="ECO:0000256" key="1">
    <source>
        <dbReference type="ARBA" id="ARBA00001947"/>
    </source>
</evidence>
<comment type="similarity">
    <text evidence="3">Belongs to the sirtuin family. Class I subfamily.</text>
</comment>
<evidence type="ECO:0000259" key="11">
    <source>
        <dbReference type="PROSITE" id="PS50305"/>
    </source>
</evidence>
<feature type="region of interest" description="Disordered" evidence="10">
    <location>
        <begin position="1"/>
        <end position="39"/>
    </location>
</feature>
<dbReference type="PANTHER" id="PTHR11085:SF6">
    <property type="entry name" value="NAD-DEPENDENT PROTEIN DEACETYLASE SIRTUIN-2"/>
    <property type="match status" value="1"/>
</dbReference>
<comment type="caution">
    <text evidence="12">The sequence shown here is derived from an EMBL/GenBank/DDBJ whole genome shotgun (WGS) entry which is preliminary data.</text>
</comment>
<dbReference type="AlphaFoldDB" id="A0A369IXY0"/>
<comment type="cofactor">
    <cofactor evidence="1">
        <name>Zn(2+)</name>
        <dbReference type="ChEBI" id="CHEBI:29105"/>
    </cofactor>
</comment>
<name>A0A369IXY0_HYPMA</name>
<evidence type="ECO:0000256" key="4">
    <source>
        <dbReference type="ARBA" id="ARBA00022679"/>
    </source>
</evidence>
<feature type="region of interest" description="Disordered" evidence="10">
    <location>
        <begin position="426"/>
        <end position="505"/>
    </location>
</feature>
<evidence type="ECO:0000256" key="9">
    <source>
        <dbReference type="PROSITE-ProRule" id="PRU00236"/>
    </source>
</evidence>
<gene>
    <name evidence="12" type="ORF">Hypma_016384</name>
</gene>
<protein>
    <submittedName>
        <fullName evidence="12">NAD-dependent protein deacetylase hst2-1</fullName>
    </submittedName>
</protein>
<evidence type="ECO:0000256" key="3">
    <source>
        <dbReference type="ARBA" id="ARBA00006924"/>
    </source>
</evidence>
<feature type="compositionally biased region" description="Basic and acidic residues" evidence="10">
    <location>
        <begin position="431"/>
        <end position="445"/>
    </location>
</feature>